<evidence type="ECO:0000256" key="4">
    <source>
        <dbReference type="ARBA" id="ARBA00023239"/>
    </source>
</evidence>
<dbReference type="InterPro" id="IPR015424">
    <property type="entry name" value="PyrdxlP-dep_Trfase"/>
</dbReference>
<dbReference type="RefSeq" id="WP_231327994.1">
    <property type="nucleotide sequence ID" value="NZ_CP088156.1"/>
</dbReference>
<name>A0ABY3RM25_9BRAD</name>
<evidence type="ECO:0000256" key="2">
    <source>
        <dbReference type="ARBA" id="ARBA00022793"/>
    </source>
</evidence>
<dbReference type="PANTHER" id="PTHR11999">
    <property type="entry name" value="GROUP II PYRIDOXAL-5-PHOSPHATE DECARBOXYLASE"/>
    <property type="match status" value="1"/>
</dbReference>
<reference evidence="6" key="1">
    <citation type="journal article" date="2024" name="Antonie Van Leeuwenhoek">
        <title>Bradyrhizobium ontarionense sp. nov., a novel bacterial symbiont isolated from Aeschynomene indica (Indian jointvetch), harbours photosynthesis, nitrogen fixation and nitrous oxide (N2O) reductase genes.</title>
        <authorList>
            <person name="Bromfield E.S.P."/>
            <person name="Cloutier S."/>
        </authorList>
    </citation>
    <scope>NUCLEOTIDE SEQUENCE</scope>
    <source>
        <strain evidence="6">A19</strain>
    </source>
</reference>
<dbReference type="PRINTS" id="PR00800">
    <property type="entry name" value="YHDCRBOXLASE"/>
</dbReference>
<proteinExistence type="inferred from homology"/>
<keyword evidence="2" id="KW-0210">Decarboxylase</keyword>
<dbReference type="InterPro" id="IPR002129">
    <property type="entry name" value="PyrdxlP-dep_de-COase"/>
</dbReference>
<gene>
    <name evidence="6" type="ORF">LQG66_29415</name>
</gene>
<dbReference type="Pfam" id="PF00282">
    <property type="entry name" value="Pyridoxal_deC"/>
    <property type="match status" value="1"/>
</dbReference>
<dbReference type="InterPro" id="IPR015421">
    <property type="entry name" value="PyrdxlP-dep_Trfase_major"/>
</dbReference>
<dbReference type="Proteomes" id="UP001431010">
    <property type="component" value="Chromosome"/>
</dbReference>
<keyword evidence="3 5" id="KW-0663">Pyridoxal phosphate</keyword>
<dbReference type="Gene3D" id="3.40.640.10">
    <property type="entry name" value="Type I PLP-dependent aspartate aminotransferase-like (Major domain)"/>
    <property type="match status" value="1"/>
</dbReference>
<dbReference type="InterPro" id="IPR010977">
    <property type="entry name" value="Aromatic_deC"/>
</dbReference>
<evidence type="ECO:0000313" key="6">
    <source>
        <dbReference type="EMBL" id="UFZ08555.1"/>
    </source>
</evidence>
<comment type="cofactor">
    <cofactor evidence="1 5">
        <name>pyridoxal 5'-phosphate</name>
        <dbReference type="ChEBI" id="CHEBI:597326"/>
    </cofactor>
</comment>
<evidence type="ECO:0000256" key="1">
    <source>
        <dbReference type="ARBA" id="ARBA00001933"/>
    </source>
</evidence>
<sequence length="462" mass="49998">MIDYLQTLRDRPVWRETPEHVRERFRHALPRGPRPFGDVLKEFEAYVRPYVTGNGHPLFMGWVHGAGTPVGMIADMLAAGLNPNCGGRNHIGIDVERQAALWVAEILGFPRQSSGLFVTGSSMANLIGVLVARSSALGSEVRTTGLQGLKQRLVAYASSETHHCIVRAIEIAGLGSDNLRVIPVDSSRRTLRTDILVDRIEEDRAAGHVPFLVVGTAGTVNSGAIDPLDEIAEIASAKGLWFHVDGAIGAAAMLSPALRPLMKGLERADSAALDFHKWMHVPYDAGFVSVRDASLHLDTFASEAAYLSRAKVGLAGGDVWPCDLGPDLSRGFRALKVWFAFQTYGADRIGKCAEKNCLAATYLAERLAEDGSFELRAPVVLNIVCFGIKGERSGRANRTLVERLHLSGRAAPSVTYLDAQPVIRAAIVNHRTTREDIDEFVRAIGELVSSEGPLPVEAIASS</sequence>
<dbReference type="SUPFAM" id="SSF53383">
    <property type="entry name" value="PLP-dependent transferases"/>
    <property type="match status" value="1"/>
</dbReference>
<accession>A0ABY3RM25</accession>
<evidence type="ECO:0000256" key="5">
    <source>
        <dbReference type="RuleBase" id="RU000382"/>
    </source>
</evidence>
<evidence type="ECO:0000313" key="7">
    <source>
        <dbReference type="Proteomes" id="UP001431010"/>
    </source>
</evidence>
<comment type="similarity">
    <text evidence="5">Belongs to the group II decarboxylase family.</text>
</comment>
<evidence type="ECO:0000256" key="3">
    <source>
        <dbReference type="ARBA" id="ARBA00022898"/>
    </source>
</evidence>
<protein>
    <submittedName>
        <fullName evidence="6">Pyridoxal-dependent decarboxylase</fullName>
    </submittedName>
</protein>
<dbReference type="PANTHER" id="PTHR11999:SF70">
    <property type="entry name" value="MIP05841P"/>
    <property type="match status" value="1"/>
</dbReference>
<keyword evidence="4 5" id="KW-0456">Lyase</keyword>
<dbReference type="EMBL" id="CP088156">
    <property type="protein sequence ID" value="UFZ08555.1"/>
    <property type="molecule type" value="Genomic_DNA"/>
</dbReference>
<organism evidence="6 7">
    <name type="scientific">Bradyrhizobium ontarionense</name>
    <dbReference type="NCBI Taxonomy" id="2898149"/>
    <lineage>
        <taxon>Bacteria</taxon>
        <taxon>Pseudomonadati</taxon>
        <taxon>Pseudomonadota</taxon>
        <taxon>Alphaproteobacteria</taxon>
        <taxon>Hyphomicrobiales</taxon>
        <taxon>Nitrobacteraceae</taxon>
        <taxon>Bradyrhizobium</taxon>
    </lineage>
</organism>
<dbReference type="Gene3D" id="3.90.1150.170">
    <property type="match status" value="2"/>
</dbReference>
<keyword evidence="7" id="KW-1185">Reference proteome</keyword>